<sequence length="379" mass="43618">MENINHDADFDSGRHYICPFSSEESKWYEAISAEYNGDYITGHIVSRRLSFHYMDFSSAMYSISTECSFLVDTIFDSRTRLLQHWISGPRKGSGIWDSRLNTGDFLVIEIAFEKSHQEGSMSHLFSEMLNKVKNKVRWIFVWPGRIIVDGAPRMLSGKPSYLLASEDEKSTAIAFWRAKGFRRIGLSHWFCYAMADNDASRNLAERDDCYNSDDEVDERWATTSLHTDSSEFEDDENQEDHEDDRLDEDDELYDDDDFYDDELYEDHEDDAVRSEQPVGLEQSPALSDTPNPETSDIDMGESDNINISINTHNEPDNRNFKIPRSNNINIELHPEQVNNNNVKINAKAIAAQNDSGHQRASEEPNLSDEDETIFVMEDL</sequence>
<accession>A0A395IPI9</accession>
<feature type="compositionally biased region" description="Acidic residues" evidence="1">
    <location>
        <begin position="230"/>
        <end position="255"/>
    </location>
</feature>
<dbReference type="OrthoDB" id="508139at2759"/>
<feature type="region of interest" description="Disordered" evidence="1">
    <location>
        <begin position="269"/>
        <end position="300"/>
    </location>
</feature>
<proteinExistence type="predicted"/>
<name>A0A395IPI9_9HELO</name>
<dbReference type="EMBL" id="QKRW01000027">
    <property type="protein sequence ID" value="RAL62016.1"/>
    <property type="molecule type" value="Genomic_DNA"/>
</dbReference>
<evidence type="ECO:0000313" key="2">
    <source>
        <dbReference type="EMBL" id="RAL62016.1"/>
    </source>
</evidence>
<evidence type="ECO:0000313" key="3">
    <source>
        <dbReference type="Proteomes" id="UP000249056"/>
    </source>
</evidence>
<dbReference type="AlphaFoldDB" id="A0A395IPI9"/>
<organism evidence="2 3">
    <name type="scientific">Monilinia fructigena</name>
    <dbReference type="NCBI Taxonomy" id="38457"/>
    <lineage>
        <taxon>Eukaryota</taxon>
        <taxon>Fungi</taxon>
        <taxon>Dikarya</taxon>
        <taxon>Ascomycota</taxon>
        <taxon>Pezizomycotina</taxon>
        <taxon>Leotiomycetes</taxon>
        <taxon>Helotiales</taxon>
        <taxon>Sclerotiniaceae</taxon>
        <taxon>Monilinia</taxon>
    </lineage>
</organism>
<reference evidence="2 3" key="1">
    <citation type="submission" date="2018-06" db="EMBL/GenBank/DDBJ databases">
        <title>Genome Sequence of the Brown Rot Fungal Pathogen Monilinia fructigena.</title>
        <authorList>
            <person name="Landi L."/>
            <person name="De Miccolis Angelini R.M."/>
            <person name="Pollastro S."/>
            <person name="Abate D."/>
            <person name="Faretra F."/>
            <person name="Romanazzi G."/>
        </authorList>
    </citation>
    <scope>NUCLEOTIDE SEQUENCE [LARGE SCALE GENOMIC DNA]</scope>
    <source>
        <strain evidence="2 3">Mfrg269</strain>
    </source>
</reference>
<gene>
    <name evidence="2" type="ORF">DID88_002505</name>
</gene>
<evidence type="ECO:0000256" key="1">
    <source>
        <dbReference type="SAM" id="MobiDB-lite"/>
    </source>
</evidence>
<feature type="compositionally biased region" description="Polar residues" evidence="1">
    <location>
        <begin position="284"/>
        <end position="294"/>
    </location>
</feature>
<dbReference type="Proteomes" id="UP000249056">
    <property type="component" value="Unassembled WGS sequence"/>
</dbReference>
<comment type="caution">
    <text evidence="2">The sequence shown here is derived from an EMBL/GenBank/DDBJ whole genome shotgun (WGS) entry which is preliminary data.</text>
</comment>
<protein>
    <submittedName>
        <fullName evidence="2">Uncharacterized protein</fullName>
    </submittedName>
</protein>
<keyword evidence="3" id="KW-1185">Reference proteome</keyword>
<feature type="region of interest" description="Disordered" evidence="1">
    <location>
        <begin position="220"/>
        <end position="255"/>
    </location>
</feature>